<proteinExistence type="predicted"/>
<evidence type="ECO:0000313" key="2">
    <source>
        <dbReference type="EMBL" id="KAJ4948626.1"/>
    </source>
</evidence>
<comment type="caution">
    <text evidence="2">The sequence shown here is derived from an EMBL/GenBank/DDBJ whole genome shotgun (WGS) entry which is preliminary data.</text>
</comment>
<dbReference type="Pfam" id="PF14291">
    <property type="entry name" value="DUF4371"/>
    <property type="match status" value="1"/>
</dbReference>
<evidence type="ECO:0000313" key="3">
    <source>
        <dbReference type="Proteomes" id="UP001219934"/>
    </source>
</evidence>
<keyword evidence="3" id="KW-1185">Reference proteome</keyword>
<dbReference type="PANTHER" id="PTHR45749:SF28">
    <property type="entry name" value="ZINC FINGER MYM-TYPE PROTEIN 1-LIKE-RELATED"/>
    <property type="match status" value="1"/>
</dbReference>
<dbReference type="PANTHER" id="PTHR45749">
    <property type="match status" value="1"/>
</dbReference>
<reference evidence="2" key="1">
    <citation type="submission" date="2022-11" db="EMBL/GenBank/DDBJ databases">
        <title>Chromosome-level genome of Pogonophryne albipinna.</title>
        <authorList>
            <person name="Jo E."/>
        </authorList>
    </citation>
    <scope>NUCLEOTIDE SEQUENCE</scope>
    <source>
        <strain evidence="2">SGF0006</strain>
        <tissue evidence="2">Muscle</tissue>
    </source>
</reference>
<protein>
    <recommendedName>
        <fullName evidence="1">DUF4371 domain-containing protein</fullName>
    </recommendedName>
</protein>
<gene>
    <name evidence="2" type="ORF">JOQ06_020159</name>
</gene>
<feature type="domain" description="DUF4371" evidence="1">
    <location>
        <begin position="25"/>
        <end position="205"/>
    </location>
</feature>
<organism evidence="2 3">
    <name type="scientific">Pogonophryne albipinna</name>
    <dbReference type="NCBI Taxonomy" id="1090488"/>
    <lineage>
        <taxon>Eukaryota</taxon>
        <taxon>Metazoa</taxon>
        <taxon>Chordata</taxon>
        <taxon>Craniata</taxon>
        <taxon>Vertebrata</taxon>
        <taxon>Euteleostomi</taxon>
        <taxon>Actinopterygii</taxon>
        <taxon>Neopterygii</taxon>
        <taxon>Teleostei</taxon>
        <taxon>Neoteleostei</taxon>
        <taxon>Acanthomorphata</taxon>
        <taxon>Eupercaria</taxon>
        <taxon>Perciformes</taxon>
        <taxon>Notothenioidei</taxon>
        <taxon>Pogonophryne</taxon>
    </lineage>
</organism>
<accession>A0AAD6BPE6</accession>
<dbReference type="Proteomes" id="UP001219934">
    <property type="component" value="Unassembled WGS sequence"/>
</dbReference>
<evidence type="ECO:0000259" key="1">
    <source>
        <dbReference type="Pfam" id="PF14291"/>
    </source>
</evidence>
<dbReference type="EMBL" id="JAPTMU010000001">
    <property type="protein sequence ID" value="KAJ4948626.1"/>
    <property type="molecule type" value="Genomic_DNA"/>
</dbReference>
<sequence>MKTFGDTRIDLQLDEQRLRETIIHNEKVNKNRDILKRLIHCVIFLGKQELPFRGHDESRESANRGNYLELLIFIAEYDPDLHYHLSTSKVFIGTSSQIQNDLISAVAEVMGETIKEEISKAPFVALMLDETTDVSNAAQLSFVLQFVTDSGVKERFVKFEDVTGKKRAEDVAAMALGFLEEHGCMGKLVAQCYDGAAVMASGLNGVQAKKDALKDLFDYIVEHHEEFDDAAILSADGYLSNLGNFEFGFFLSTFNEIFAHADVLFDILQNKSFDMQFCLTRVEEFCICIEGQRDRFDQIYDETVQDTGLPTGRRAHGDSRSHYKKLHNGILENI</sequence>
<dbReference type="InterPro" id="IPR025398">
    <property type="entry name" value="DUF4371"/>
</dbReference>
<dbReference type="AlphaFoldDB" id="A0AAD6BPE6"/>
<name>A0AAD6BPE6_9TELE</name>